<accession>A0A1E3EIW6</accession>
<dbReference type="InterPro" id="IPR012349">
    <property type="entry name" value="Split_barrel_FMN-bd"/>
</dbReference>
<dbReference type="GO" id="GO:0042602">
    <property type="term" value="F:riboflavin reductase (NADPH) activity"/>
    <property type="evidence" value="ECO:0007669"/>
    <property type="project" value="TreeGrafter"/>
</dbReference>
<dbReference type="AlphaFoldDB" id="A0A1E3EIW6"/>
<dbReference type="OrthoDB" id="9792858at2"/>
<feature type="domain" description="Flavin reductase like" evidence="2">
    <location>
        <begin position="14"/>
        <end position="154"/>
    </location>
</feature>
<evidence type="ECO:0000256" key="1">
    <source>
        <dbReference type="ARBA" id="ARBA00023002"/>
    </source>
</evidence>
<evidence type="ECO:0000313" key="4">
    <source>
        <dbReference type="Proteomes" id="UP000673383"/>
    </source>
</evidence>
<proteinExistence type="predicted"/>
<dbReference type="eggNOG" id="COG1853">
    <property type="taxonomic scope" value="Bacteria"/>
</dbReference>
<name>A0A1E3EIW6_BRAEL</name>
<gene>
    <name evidence="3" type="ORF">JOH49_002213</name>
</gene>
<dbReference type="Gene3D" id="2.30.110.10">
    <property type="entry name" value="Electron Transport, Fmn-binding Protein, Chain A"/>
    <property type="match status" value="1"/>
</dbReference>
<protein>
    <submittedName>
        <fullName evidence="3">Flavin reductase (DIM6/NTAB) family NADH-FMN oxidoreductase RutF</fullName>
    </submittedName>
</protein>
<keyword evidence="1" id="KW-0560">Oxidoreductase</keyword>
<evidence type="ECO:0000313" key="3">
    <source>
        <dbReference type="EMBL" id="MBP1292460.1"/>
    </source>
</evidence>
<evidence type="ECO:0000259" key="2">
    <source>
        <dbReference type="SMART" id="SM00903"/>
    </source>
</evidence>
<comment type="caution">
    <text evidence="3">The sequence shown here is derived from an EMBL/GenBank/DDBJ whole genome shotgun (WGS) entry which is preliminary data.</text>
</comment>
<dbReference type="PANTHER" id="PTHR30466">
    <property type="entry name" value="FLAVIN REDUCTASE"/>
    <property type="match status" value="1"/>
</dbReference>
<organism evidence="3 4">
    <name type="scientific">Bradyrhizobium elkanii</name>
    <dbReference type="NCBI Taxonomy" id="29448"/>
    <lineage>
        <taxon>Bacteria</taxon>
        <taxon>Pseudomonadati</taxon>
        <taxon>Pseudomonadota</taxon>
        <taxon>Alphaproteobacteria</taxon>
        <taxon>Hyphomicrobiales</taxon>
        <taxon>Nitrobacteraceae</taxon>
        <taxon>Bradyrhizobium</taxon>
    </lineage>
</organism>
<dbReference type="EMBL" id="JAFICZ010000001">
    <property type="protein sequence ID" value="MBP1292460.1"/>
    <property type="molecule type" value="Genomic_DNA"/>
</dbReference>
<dbReference type="InterPro" id="IPR050268">
    <property type="entry name" value="NADH-dep_flavin_reductase"/>
</dbReference>
<dbReference type="Pfam" id="PF01613">
    <property type="entry name" value="Flavin_Reduct"/>
    <property type="match status" value="1"/>
</dbReference>
<dbReference type="PANTHER" id="PTHR30466:SF1">
    <property type="entry name" value="FMN REDUCTASE (NADH) RUTF"/>
    <property type="match status" value="1"/>
</dbReference>
<dbReference type="Proteomes" id="UP000673383">
    <property type="component" value="Unassembled WGS sequence"/>
</dbReference>
<reference evidence="3" key="1">
    <citation type="submission" date="2021-02" db="EMBL/GenBank/DDBJ databases">
        <title>Genomic Encyclopedia of Type Strains, Phase IV (KMG-V): Genome sequencing to study the core and pangenomes of soil and plant-associated prokaryotes.</title>
        <authorList>
            <person name="Whitman W."/>
        </authorList>
    </citation>
    <scope>NUCLEOTIDE SEQUENCE</scope>
    <source>
        <strain evidence="3">USDA 406</strain>
    </source>
</reference>
<dbReference type="RefSeq" id="WP_069279045.1">
    <property type="nucleotide sequence ID" value="NZ_JAFICZ010000001.1"/>
</dbReference>
<dbReference type="SMART" id="SM00903">
    <property type="entry name" value="Flavin_Reduct"/>
    <property type="match status" value="1"/>
</dbReference>
<dbReference type="SUPFAM" id="SSF50475">
    <property type="entry name" value="FMN-binding split barrel"/>
    <property type="match status" value="1"/>
</dbReference>
<dbReference type="GO" id="GO:0010181">
    <property type="term" value="F:FMN binding"/>
    <property type="evidence" value="ECO:0007669"/>
    <property type="project" value="InterPro"/>
</dbReference>
<dbReference type="InterPro" id="IPR002563">
    <property type="entry name" value="Flavin_Rdtase-like_dom"/>
</dbReference>
<sequence>MNPHPDPASFRAAAARFPTGVTVVASIDRDGTPVGMTANSFTTVSTKPPTVLVSVMRGRTWQAIMDSKRYAVNVLHAEDLALCAHFSGGPRAEGSPSLVKREEFPVLSQAIAQFACDVVRSIDVADHTLFIGEVRWCRQRDGSPLAFYSSRFCNGLGAAIMPAETVAYPADGWAI</sequence>